<name>A0ABW3WBY7_9RHOO</name>
<evidence type="ECO:0000256" key="3">
    <source>
        <dbReference type="ARBA" id="ARBA00022692"/>
    </source>
</evidence>
<evidence type="ECO:0000259" key="7">
    <source>
        <dbReference type="Pfam" id="PF02687"/>
    </source>
</evidence>
<reference evidence="9" key="1">
    <citation type="journal article" date="2019" name="Int. J. Syst. Evol. Microbiol.">
        <title>The Global Catalogue of Microorganisms (GCM) 10K type strain sequencing project: providing services to taxonomists for standard genome sequencing and annotation.</title>
        <authorList>
            <consortium name="The Broad Institute Genomics Platform"/>
            <consortium name="The Broad Institute Genome Sequencing Center for Infectious Disease"/>
            <person name="Wu L."/>
            <person name="Ma J."/>
        </authorList>
    </citation>
    <scope>NUCLEOTIDE SEQUENCE [LARGE SCALE GENOMIC DNA]</scope>
    <source>
        <strain evidence="9">CCUG 48884</strain>
    </source>
</reference>
<dbReference type="RefSeq" id="WP_277833203.1">
    <property type="nucleotide sequence ID" value="NZ_JARQZE010000007.1"/>
</dbReference>
<comment type="subcellular location">
    <subcellularLocation>
        <location evidence="1">Cell membrane</location>
        <topology evidence="1">Multi-pass membrane protein</topology>
    </subcellularLocation>
</comment>
<evidence type="ECO:0000256" key="1">
    <source>
        <dbReference type="ARBA" id="ARBA00004651"/>
    </source>
</evidence>
<feature type="domain" description="ABC3 transporter permease C-terminal" evidence="7">
    <location>
        <begin position="288"/>
        <end position="410"/>
    </location>
</feature>
<evidence type="ECO:0000256" key="2">
    <source>
        <dbReference type="ARBA" id="ARBA00022475"/>
    </source>
</evidence>
<comment type="caution">
    <text evidence="8">The sequence shown here is derived from an EMBL/GenBank/DDBJ whole genome shotgun (WGS) entry which is preliminary data.</text>
</comment>
<protein>
    <submittedName>
        <fullName evidence="8">FtsX-like permease family protein</fullName>
    </submittedName>
</protein>
<sequence length="873" mass="90552">MNTRLRHLFLASLLRRRLATALSLVAIALGVALGLAVQLIHGAALDEFGRGVRLLAGEADLQVVGAREGFDESLYPLLAMRPEVAAASPVLEIEARLPGRDDSLRILGLDLFRVMQVQPGLMPRVVATAGRDVDDAGGDGRLAALQPSNLFLSADARALLQQPLRVGGRQQAAGGNGRAEGELQPPAIQDGWLLAQSGLRSLRLRVAGEVPGASGLVGVMDIAGVQQHFERLGQLSRIDLKLADGVAVDTAMRALAPLLPAGVALRVPEAAASEAGSLSRAYRVNLTMLAAIALLTGGFLVFSTQLLAVARRRREFALLRALGLERRALMHGLLAEGALVGLVGGLLGVVLGHALAGGAFRLVGGDLGAGFFRGLAPSLQVDPVLSLAYLLLGVAAGVLGTWVPAHEAARVAPARALRAGEAERAGLPQAKVDGRLAGGLLGLAALACLLPPQGGIPVGGYAAVALVLAAAVLALPALARSVLPLLEHGRSVLWRLAHARLSATPAQAVVAGAGVIASVALAVSMAIMVSSFRVSVDEWLGQVLPADLYVRASSSAASGYLDPSALATIAAVEGVAAVDTTRLVNLRLSDTEPLFSLLARPVNADGQGEWGLPLVAGSLVAPAGGTLPATWVSEAAADRHRLVPGSVFELPIGGRMQGFVVAGIWRDYARQHGAALIDSRDYVALTGDTRINDVAIRVAAGVDPHSVSETLRQRFGPEHITVALPGEIRALSLEIFDRTFLITYLMEAVAILIGLFGIATTFAALATTRQGEFGMLRHLGLTRGEIGRLIALEGALTAGLGVLAGLLAGGAIAWVLIEIINRQSFHWSMDLAVPWLALGVFATSLVVLAGGVARLAGRHAMQRSAVQAVKADW</sequence>
<evidence type="ECO:0000313" key="8">
    <source>
        <dbReference type="EMBL" id="MFD1263399.1"/>
    </source>
</evidence>
<dbReference type="EMBL" id="JBHTMC010000013">
    <property type="protein sequence ID" value="MFD1263399.1"/>
    <property type="molecule type" value="Genomic_DNA"/>
</dbReference>
<evidence type="ECO:0000256" key="4">
    <source>
        <dbReference type="ARBA" id="ARBA00022989"/>
    </source>
</evidence>
<feature type="transmembrane region" description="Helical" evidence="6">
    <location>
        <begin position="331"/>
        <end position="364"/>
    </location>
</feature>
<feature type="transmembrane region" description="Helical" evidence="6">
    <location>
        <begin position="741"/>
        <end position="768"/>
    </location>
</feature>
<feature type="transmembrane region" description="Helical" evidence="6">
    <location>
        <begin position="286"/>
        <end position="310"/>
    </location>
</feature>
<keyword evidence="3 6" id="KW-0812">Transmembrane</keyword>
<dbReference type="Proteomes" id="UP001597158">
    <property type="component" value="Unassembled WGS sequence"/>
</dbReference>
<feature type="transmembrane region" description="Helical" evidence="6">
    <location>
        <begin position="789"/>
        <end position="817"/>
    </location>
</feature>
<feature type="transmembrane region" description="Helical" evidence="6">
    <location>
        <begin position="434"/>
        <end position="452"/>
    </location>
</feature>
<feature type="transmembrane region" description="Helical" evidence="6">
    <location>
        <begin position="458"/>
        <end position="483"/>
    </location>
</feature>
<feature type="transmembrane region" description="Helical" evidence="6">
    <location>
        <begin position="384"/>
        <end position="405"/>
    </location>
</feature>
<dbReference type="PANTHER" id="PTHR30287:SF2">
    <property type="entry name" value="BLL1001 PROTEIN"/>
    <property type="match status" value="1"/>
</dbReference>
<dbReference type="PANTHER" id="PTHR30287">
    <property type="entry name" value="MEMBRANE COMPONENT OF PREDICTED ABC SUPERFAMILY METABOLITE UPTAKE TRANSPORTER"/>
    <property type="match status" value="1"/>
</dbReference>
<keyword evidence="9" id="KW-1185">Reference proteome</keyword>
<feature type="transmembrane region" description="Helical" evidence="6">
    <location>
        <begin position="832"/>
        <end position="853"/>
    </location>
</feature>
<evidence type="ECO:0000256" key="6">
    <source>
        <dbReference type="SAM" id="Phobius"/>
    </source>
</evidence>
<proteinExistence type="predicted"/>
<feature type="domain" description="ABC3 transporter permease C-terminal" evidence="7">
    <location>
        <begin position="748"/>
        <end position="862"/>
    </location>
</feature>
<feature type="transmembrane region" description="Helical" evidence="6">
    <location>
        <begin position="504"/>
        <end position="528"/>
    </location>
</feature>
<gene>
    <name evidence="8" type="ORF">ACFQ4M_07355</name>
</gene>
<dbReference type="InterPro" id="IPR038766">
    <property type="entry name" value="Membrane_comp_ABC_pdt"/>
</dbReference>
<accession>A0ABW3WBY7</accession>
<keyword evidence="2" id="KW-1003">Cell membrane</keyword>
<evidence type="ECO:0000256" key="5">
    <source>
        <dbReference type="ARBA" id="ARBA00023136"/>
    </source>
</evidence>
<dbReference type="Pfam" id="PF02687">
    <property type="entry name" value="FtsX"/>
    <property type="match status" value="2"/>
</dbReference>
<keyword evidence="5 6" id="KW-0472">Membrane</keyword>
<keyword evidence="4 6" id="KW-1133">Transmembrane helix</keyword>
<evidence type="ECO:0000313" key="9">
    <source>
        <dbReference type="Proteomes" id="UP001597158"/>
    </source>
</evidence>
<dbReference type="InterPro" id="IPR003838">
    <property type="entry name" value="ABC3_permease_C"/>
</dbReference>
<organism evidence="8 9">
    <name type="scientific">Thauera mechernichensis</name>
    <dbReference type="NCBI Taxonomy" id="82788"/>
    <lineage>
        <taxon>Bacteria</taxon>
        <taxon>Pseudomonadati</taxon>
        <taxon>Pseudomonadota</taxon>
        <taxon>Betaproteobacteria</taxon>
        <taxon>Rhodocyclales</taxon>
        <taxon>Zoogloeaceae</taxon>
        <taxon>Thauera</taxon>
    </lineage>
</organism>